<dbReference type="PROSITE" id="PS50042">
    <property type="entry name" value="CNMP_BINDING_3"/>
    <property type="match status" value="1"/>
</dbReference>
<feature type="domain" description="HTH crp-type" evidence="5">
    <location>
        <begin position="162"/>
        <end position="235"/>
    </location>
</feature>
<evidence type="ECO:0000313" key="6">
    <source>
        <dbReference type="EMBL" id="MCQ4637043.1"/>
    </source>
</evidence>
<evidence type="ECO:0000313" key="7">
    <source>
        <dbReference type="Proteomes" id="UP001524502"/>
    </source>
</evidence>
<sequence>MDDKKRTGTLFESTPSYIFMHSGEENPSRFLHMRRCIDKLERLGETQSFPKNHTIIRAGKIPECCYLVKSGQVVAVTETESGNELFFCIMETNALFGEMNMLFERILPITFRTTVPTELIRIEKQALKEAFKNDSDIAMAILEYAADKFFAAIDENQKMKSHNATWRLCDLLLSLAEQYGVAYDNKTLIQKKFSIEIITSMLGVNRATTVRAIKSLKDLGLIETINGYYCIRDIELLKTHQETITSL</sequence>
<dbReference type="InterPro" id="IPR036390">
    <property type="entry name" value="WH_DNA-bd_sf"/>
</dbReference>
<reference evidence="6 7" key="1">
    <citation type="submission" date="2022-06" db="EMBL/GenBank/DDBJ databases">
        <title>Isolation of gut microbiota from human fecal samples.</title>
        <authorList>
            <person name="Pamer E.G."/>
            <person name="Barat B."/>
            <person name="Waligurski E."/>
            <person name="Medina S."/>
            <person name="Paddock L."/>
            <person name="Mostad J."/>
        </authorList>
    </citation>
    <scope>NUCLEOTIDE SEQUENCE [LARGE SCALE GENOMIC DNA]</scope>
    <source>
        <strain evidence="6 7">SL.3.17</strain>
    </source>
</reference>
<dbReference type="InterPro" id="IPR045319">
    <property type="entry name" value="KAT/AKT"/>
</dbReference>
<dbReference type="CDD" id="cd00038">
    <property type="entry name" value="CAP_ED"/>
    <property type="match status" value="1"/>
</dbReference>
<evidence type="ECO:0000259" key="5">
    <source>
        <dbReference type="PROSITE" id="PS51063"/>
    </source>
</evidence>
<dbReference type="PROSITE" id="PS51063">
    <property type="entry name" value="HTH_CRP_2"/>
    <property type="match status" value="1"/>
</dbReference>
<dbReference type="SUPFAM" id="SSF51206">
    <property type="entry name" value="cAMP-binding domain-like"/>
    <property type="match status" value="1"/>
</dbReference>
<dbReference type="InterPro" id="IPR014710">
    <property type="entry name" value="RmlC-like_jellyroll"/>
</dbReference>
<dbReference type="RefSeq" id="WP_256132237.1">
    <property type="nucleotide sequence ID" value="NZ_JANFXK010000010.1"/>
</dbReference>
<gene>
    <name evidence="6" type="ORF">NE619_09925</name>
</gene>
<evidence type="ECO:0000256" key="1">
    <source>
        <dbReference type="ARBA" id="ARBA00023015"/>
    </source>
</evidence>
<dbReference type="PANTHER" id="PTHR45743:SF2">
    <property type="entry name" value="POTASSIUM CHANNEL AKT1"/>
    <property type="match status" value="1"/>
</dbReference>
<dbReference type="Proteomes" id="UP001524502">
    <property type="component" value="Unassembled WGS sequence"/>
</dbReference>
<dbReference type="Pfam" id="PF13545">
    <property type="entry name" value="HTH_Crp_2"/>
    <property type="match status" value="1"/>
</dbReference>
<dbReference type="InterPro" id="IPR018490">
    <property type="entry name" value="cNMP-bd_dom_sf"/>
</dbReference>
<evidence type="ECO:0000259" key="4">
    <source>
        <dbReference type="PROSITE" id="PS50042"/>
    </source>
</evidence>
<dbReference type="Gene3D" id="2.60.120.10">
    <property type="entry name" value="Jelly Rolls"/>
    <property type="match status" value="1"/>
</dbReference>
<organism evidence="6 7">
    <name type="scientific">Anaerovorax odorimutans</name>
    <dbReference type="NCBI Taxonomy" id="109327"/>
    <lineage>
        <taxon>Bacteria</taxon>
        <taxon>Bacillati</taxon>
        <taxon>Bacillota</taxon>
        <taxon>Clostridia</taxon>
        <taxon>Peptostreptococcales</taxon>
        <taxon>Anaerovoracaceae</taxon>
        <taxon>Anaerovorax</taxon>
    </lineage>
</organism>
<keyword evidence="1" id="KW-0805">Transcription regulation</keyword>
<name>A0ABT1RPE5_9FIRM</name>
<dbReference type="InterPro" id="IPR012318">
    <property type="entry name" value="HTH_CRP"/>
</dbReference>
<dbReference type="SUPFAM" id="SSF46785">
    <property type="entry name" value="Winged helix' DNA-binding domain"/>
    <property type="match status" value="1"/>
</dbReference>
<accession>A0ABT1RPE5</accession>
<protein>
    <submittedName>
        <fullName evidence="6">Crp/Fnr family transcriptional regulator</fullName>
    </submittedName>
</protein>
<comment type="caution">
    <text evidence="6">The sequence shown here is derived from an EMBL/GenBank/DDBJ whole genome shotgun (WGS) entry which is preliminary data.</text>
</comment>
<proteinExistence type="predicted"/>
<dbReference type="EMBL" id="JANFXK010000010">
    <property type="protein sequence ID" value="MCQ4637043.1"/>
    <property type="molecule type" value="Genomic_DNA"/>
</dbReference>
<evidence type="ECO:0000256" key="2">
    <source>
        <dbReference type="ARBA" id="ARBA00023125"/>
    </source>
</evidence>
<dbReference type="PANTHER" id="PTHR45743">
    <property type="entry name" value="POTASSIUM CHANNEL AKT1"/>
    <property type="match status" value="1"/>
</dbReference>
<feature type="domain" description="Cyclic nucleotide-binding" evidence="4">
    <location>
        <begin position="45"/>
        <end position="148"/>
    </location>
</feature>
<dbReference type="SMART" id="SM00100">
    <property type="entry name" value="cNMP"/>
    <property type="match status" value="1"/>
</dbReference>
<evidence type="ECO:0000256" key="3">
    <source>
        <dbReference type="ARBA" id="ARBA00023163"/>
    </source>
</evidence>
<keyword evidence="7" id="KW-1185">Reference proteome</keyword>
<dbReference type="InterPro" id="IPR000595">
    <property type="entry name" value="cNMP-bd_dom"/>
</dbReference>
<keyword evidence="3" id="KW-0804">Transcription</keyword>
<keyword evidence="2" id="KW-0238">DNA-binding</keyword>
<dbReference type="Pfam" id="PF00027">
    <property type="entry name" value="cNMP_binding"/>
    <property type="match status" value="1"/>
</dbReference>